<dbReference type="Proteomes" id="UP000642180">
    <property type="component" value="Unassembled WGS sequence"/>
</dbReference>
<dbReference type="PANTHER" id="PTHR32552">
    <property type="entry name" value="FERRICHROME IRON RECEPTOR-RELATED"/>
    <property type="match status" value="1"/>
</dbReference>
<evidence type="ECO:0000259" key="19">
    <source>
        <dbReference type="Pfam" id="PF07715"/>
    </source>
</evidence>
<evidence type="ECO:0000256" key="13">
    <source>
        <dbReference type="ARBA" id="ARBA00023237"/>
    </source>
</evidence>
<keyword evidence="5" id="KW-0410">Iron transport</keyword>
<proteinExistence type="inferred from homology"/>
<evidence type="ECO:0000256" key="14">
    <source>
        <dbReference type="PROSITE-ProRule" id="PRU01360"/>
    </source>
</evidence>
<evidence type="ECO:0000256" key="17">
    <source>
        <dbReference type="SAM" id="SignalP"/>
    </source>
</evidence>
<evidence type="ECO:0000313" key="21">
    <source>
        <dbReference type="Proteomes" id="UP000642180"/>
    </source>
</evidence>
<keyword evidence="7 17" id="KW-0732">Signal</keyword>
<evidence type="ECO:0000259" key="18">
    <source>
        <dbReference type="Pfam" id="PF00593"/>
    </source>
</evidence>
<keyword evidence="12 20" id="KW-0675">Receptor</keyword>
<dbReference type="NCBIfam" id="TIGR01783">
    <property type="entry name" value="TonB-siderophor"/>
    <property type="match status" value="1"/>
</dbReference>
<keyword evidence="6 14" id="KW-0812">Transmembrane</keyword>
<dbReference type="InterPro" id="IPR000531">
    <property type="entry name" value="Beta-barrel_TonB"/>
</dbReference>
<evidence type="ECO:0000256" key="9">
    <source>
        <dbReference type="ARBA" id="ARBA00023065"/>
    </source>
</evidence>
<dbReference type="Pfam" id="PF00593">
    <property type="entry name" value="TonB_dep_Rec_b-barrel"/>
    <property type="match status" value="1"/>
</dbReference>
<dbReference type="InterPro" id="IPR012910">
    <property type="entry name" value="Plug_dom"/>
</dbReference>
<protein>
    <submittedName>
        <fullName evidence="20">TonB-dependent receptor</fullName>
    </submittedName>
</protein>
<name>A0A8J3F3H2_9BURK</name>
<keyword evidence="9" id="KW-0406">Ion transport</keyword>
<dbReference type="GO" id="GO:0038023">
    <property type="term" value="F:signaling receptor activity"/>
    <property type="evidence" value="ECO:0007669"/>
    <property type="project" value="InterPro"/>
</dbReference>
<evidence type="ECO:0000256" key="15">
    <source>
        <dbReference type="PROSITE-ProRule" id="PRU10144"/>
    </source>
</evidence>
<evidence type="ECO:0000256" key="6">
    <source>
        <dbReference type="ARBA" id="ARBA00022692"/>
    </source>
</evidence>
<gene>
    <name evidence="20" type="ORF">GCM10008066_17260</name>
</gene>
<dbReference type="GO" id="GO:0015891">
    <property type="term" value="P:siderophore transport"/>
    <property type="evidence" value="ECO:0007669"/>
    <property type="project" value="InterPro"/>
</dbReference>
<dbReference type="Pfam" id="PF07715">
    <property type="entry name" value="Plug"/>
    <property type="match status" value="1"/>
</dbReference>
<evidence type="ECO:0000256" key="10">
    <source>
        <dbReference type="ARBA" id="ARBA00023077"/>
    </source>
</evidence>
<evidence type="ECO:0000256" key="11">
    <source>
        <dbReference type="ARBA" id="ARBA00023136"/>
    </source>
</evidence>
<keyword evidence="3 14" id="KW-0813">Transport</keyword>
<keyword evidence="10 16" id="KW-0798">TonB box</keyword>
<reference evidence="21" key="1">
    <citation type="journal article" date="2019" name="Int. J. Syst. Evol. Microbiol.">
        <title>The Global Catalogue of Microorganisms (GCM) 10K type strain sequencing project: providing services to taxonomists for standard genome sequencing and annotation.</title>
        <authorList>
            <consortium name="The Broad Institute Genomics Platform"/>
            <consortium name="The Broad Institute Genome Sequencing Center for Infectious Disease"/>
            <person name="Wu L."/>
            <person name="Ma J."/>
        </authorList>
    </citation>
    <scope>NUCLEOTIDE SEQUENCE [LARGE SCALE GENOMIC DNA]</scope>
    <source>
        <strain evidence="21">CCM 2767</strain>
    </source>
</reference>
<keyword evidence="11 14" id="KW-0472">Membrane</keyword>
<feature type="domain" description="TonB-dependent receptor-like beta-barrel" evidence="18">
    <location>
        <begin position="234"/>
        <end position="682"/>
    </location>
</feature>
<evidence type="ECO:0000256" key="8">
    <source>
        <dbReference type="ARBA" id="ARBA00023004"/>
    </source>
</evidence>
<evidence type="ECO:0000313" key="20">
    <source>
        <dbReference type="EMBL" id="GGI19074.1"/>
    </source>
</evidence>
<dbReference type="InterPro" id="IPR010105">
    <property type="entry name" value="TonB_sidphr_rcpt"/>
</dbReference>
<dbReference type="InterPro" id="IPR010917">
    <property type="entry name" value="TonB_rcpt_CS"/>
</dbReference>
<accession>A0A8J3F3H2</accession>
<dbReference type="Gene3D" id="2.40.170.20">
    <property type="entry name" value="TonB-dependent receptor, beta-barrel domain"/>
    <property type="match status" value="1"/>
</dbReference>
<dbReference type="InterPro" id="IPR039426">
    <property type="entry name" value="TonB-dep_rcpt-like"/>
</dbReference>
<keyword evidence="21" id="KW-1185">Reference proteome</keyword>
<feature type="short sequence motif" description="TonB C-terminal box" evidence="15">
    <location>
        <begin position="699"/>
        <end position="716"/>
    </location>
</feature>
<dbReference type="Gene3D" id="2.170.130.10">
    <property type="entry name" value="TonB-dependent receptor, plug domain"/>
    <property type="match status" value="1"/>
</dbReference>
<dbReference type="InterPro" id="IPR036942">
    <property type="entry name" value="Beta-barrel_TonB_sf"/>
</dbReference>
<evidence type="ECO:0000256" key="3">
    <source>
        <dbReference type="ARBA" id="ARBA00022448"/>
    </source>
</evidence>
<dbReference type="InterPro" id="IPR037066">
    <property type="entry name" value="Plug_dom_sf"/>
</dbReference>
<dbReference type="PROSITE" id="PS52016">
    <property type="entry name" value="TONB_DEPENDENT_REC_3"/>
    <property type="match status" value="1"/>
</dbReference>
<dbReference type="PANTHER" id="PTHR32552:SF83">
    <property type="entry name" value="BLR3904 PROTEIN"/>
    <property type="match status" value="1"/>
</dbReference>
<dbReference type="EMBL" id="BMDI01000001">
    <property type="protein sequence ID" value="GGI19074.1"/>
    <property type="molecule type" value="Genomic_DNA"/>
</dbReference>
<keyword evidence="8" id="KW-0408">Iron</keyword>
<comment type="similarity">
    <text evidence="2 14 16">Belongs to the TonB-dependent receptor family.</text>
</comment>
<evidence type="ECO:0000256" key="2">
    <source>
        <dbReference type="ARBA" id="ARBA00009810"/>
    </source>
</evidence>
<evidence type="ECO:0000256" key="7">
    <source>
        <dbReference type="ARBA" id="ARBA00022729"/>
    </source>
</evidence>
<comment type="caution">
    <text evidence="20">The sequence shown here is derived from an EMBL/GenBank/DDBJ whole genome shotgun (WGS) entry which is preliminary data.</text>
</comment>
<evidence type="ECO:0000256" key="1">
    <source>
        <dbReference type="ARBA" id="ARBA00004571"/>
    </source>
</evidence>
<keyword evidence="13 14" id="KW-0998">Cell outer membrane</keyword>
<evidence type="ECO:0000256" key="12">
    <source>
        <dbReference type="ARBA" id="ARBA00023170"/>
    </source>
</evidence>
<dbReference type="PROSITE" id="PS01156">
    <property type="entry name" value="TONB_DEPENDENT_REC_2"/>
    <property type="match status" value="1"/>
</dbReference>
<dbReference type="GO" id="GO:0015344">
    <property type="term" value="F:siderophore uptake transmembrane transporter activity"/>
    <property type="evidence" value="ECO:0007669"/>
    <property type="project" value="TreeGrafter"/>
</dbReference>
<feature type="chain" id="PRO_5035300176" evidence="17">
    <location>
        <begin position="26"/>
        <end position="716"/>
    </location>
</feature>
<feature type="signal peptide" evidence="17">
    <location>
        <begin position="1"/>
        <end position="25"/>
    </location>
</feature>
<evidence type="ECO:0000256" key="4">
    <source>
        <dbReference type="ARBA" id="ARBA00022452"/>
    </source>
</evidence>
<comment type="subcellular location">
    <subcellularLocation>
        <location evidence="1 14">Cell outer membrane</location>
        <topology evidence="1 14">Multi-pass membrane protein</topology>
    </subcellularLocation>
</comment>
<evidence type="ECO:0000256" key="16">
    <source>
        <dbReference type="RuleBase" id="RU003357"/>
    </source>
</evidence>
<dbReference type="SUPFAM" id="SSF56935">
    <property type="entry name" value="Porins"/>
    <property type="match status" value="1"/>
</dbReference>
<organism evidence="20 21">
    <name type="scientific">Oxalicibacterium faecigallinarum</name>
    <dbReference type="NCBI Taxonomy" id="573741"/>
    <lineage>
        <taxon>Bacteria</taxon>
        <taxon>Pseudomonadati</taxon>
        <taxon>Pseudomonadota</taxon>
        <taxon>Betaproteobacteria</taxon>
        <taxon>Burkholderiales</taxon>
        <taxon>Oxalobacteraceae</taxon>
        <taxon>Oxalicibacterium</taxon>
    </lineage>
</organism>
<dbReference type="AlphaFoldDB" id="A0A8J3F3H2"/>
<dbReference type="GO" id="GO:0009279">
    <property type="term" value="C:cell outer membrane"/>
    <property type="evidence" value="ECO:0007669"/>
    <property type="project" value="UniProtKB-SubCell"/>
</dbReference>
<dbReference type="RefSeq" id="WP_188380828.1">
    <property type="nucleotide sequence ID" value="NZ_BMDI01000001.1"/>
</dbReference>
<sequence>MSAFPFRHKLIALAVASALTPAAFAQTSTGENVLPEVVVTSAPAEGIARNASVGGFSEAPLRETPASISVITHEQMQERSVRSATDAVKWDASVQNSYNAVGLADWFAIRGFVLDQGANYRKDGMVILAQAMVPMENKERIEVLKGLAGLQAGIAASGGVLNYVTKRPTDTPTRSATFEVRERGTVYGAVDLGGRSDDGVFGYRINAAAEEIKSYVRGSNGDRRFISGAFDWRLSPRAVVQLDMDYQHKSQLTVPGYQLLGAAQSIPTNVSAKRMLNDQSWSRPVVDDNDNIGIKFEYELNDNWRTTLQANKSTLRRDDAVALPSGCVPEGLIIGYCSDGRYSLYDLRRDNDKRSIMTTQALLQGNFMTGSVRHDLTTGVSTLNRRDNFADYTFGYVGESSIYDPAYYDYALGPTNPVSLRRKDEERAAFIQDVITLTDRMKLHAGVRYVQLKREQFNSAGTTTRSTDDNFVLPNVALVYALRPNVNVYGAYSQGLEPGGEAPTGTNNAEIILDPSKSKQIEFGVKADVTQDINVSAAVFQIKRNNEYVNAASDYVMSGTQIHRGVELAVQGRVTRELMVGTSFTALQAKAEGTGDDRIEGKRIGNVPRFKSAVYMDYALPQMPAVKLNATWIYSTSKTFAPNNQIAELNRKVDGYHIVNLGARYATKIGNTATTLRFGVDNAFNKFYWGDASNAFGGYLIPGAPRLFRMSAQFDF</sequence>
<keyword evidence="4 14" id="KW-1134">Transmembrane beta strand</keyword>
<dbReference type="CDD" id="cd01347">
    <property type="entry name" value="ligand_gated_channel"/>
    <property type="match status" value="1"/>
</dbReference>
<feature type="domain" description="TonB-dependent receptor plug" evidence="19">
    <location>
        <begin position="61"/>
        <end position="160"/>
    </location>
</feature>
<evidence type="ECO:0000256" key="5">
    <source>
        <dbReference type="ARBA" id="ARBA00022496"/>
    </source>
</evidence>